<feature type="compositionally biased region" description="Polar residues" evidence="3">
    <location>
        <begin position="166"/>
        <end position="181"/>
    </location>
</feature>
<reference evidence="4 5" key="1">
    <citation type="submission" date="2020-01" db="EMBL/GenBank/DDBJ databases">
        <authorList>
            <person name="Lee S.D."/>
        </authorList>
    </citation>
    <scope>NUCLEOTIDE SEQUENCE [LARGE SCALE GENOMIC DNA]</scope>
    <source>
        <strain evidence="4 5">SAP-1</strain>
    </source>
</reference>
<reference evidence="4 5" key="2">
    <citation type="submission" date="2020-06" db="EMBL/GenBank/DDBJ databases">
        <title>Polyphasic characterization of a Rahnella strain isolated from tree sap.</title>
        <authorList>
            <person name="Kim I.S."/>
        </authorList>
    </citation>
    <scope>NUCLEOTIDE SEQUENCE [LARGE SCALE GENOMIC DNA]</scope>
    <source>
        <strain evidence="4 5">SAP-1</strain>
    </source>
</reference>
<evidence type="ECO:0000256" key="1">
    <source>
        <dbReference type="ARBA" id="ARBA00008490"/>
    </source>
</evidence>
<dbReference type="PANTHER" id="PTHR38108">
    <property type="entry name" value="UPF0319 PROTEIN YCCT"/>
    <property type="match status" value="1"/>
</dbReference>
<evidence type="ECO:0000256" key="2">
    <source>
        <dbReference type="ARBA" id="ARBA00022729"/>
    </source>
</evidence>
<dbReference type="PANTHER" id="PTHR38108:SF1">
    <property type="entry name" value="UPF0319 PROTEIN YCCT"/>
    <property type="match status" value="1"/>
</dbReference>
<dbReference type="Proteomes" id="UP000585363">
    <property type="component" value="Unassembled WGS sequence"/>
</dbReference>
<evidence type="ECO:0000256" key="3">
    <source>
        <dbReference type="SAM" id="MobiDB-lite"/>
    </source>
</evidence>
<dbReference type="AlphaFoldDB" id="A0A848MFT6"/>
<protein>
    <submittedName>
        <fullName evidence="4">DUF2057 domain-containing protein</fullName>
    </submittedName>
</protein>
<sequence length="215" mass="23371">MNLGFMVAGCLAASLIAPAYAISLKLSPEVDLLVVDGRQVSGPILKGADSLQLNAGEHQILFQVSKHLRTDPSNDMFYHSVPMIVAFNAINVHAISISLPKLTTEQESRDFNQKMNFRLIDENGSPVSYQQDTLSAVAPQNLEAAMSQYNLAGKTASVPAFALTKKSSGPLNTSNNSSAQPEKTDKSPVKLPFSLWAMLHQNPQVDSLKKWFTAQ</sequence>
<name>A0A848MFT6_9GAMM</name>
<evidence type="ECO:0000313" key="5">
    <source>
        <dbReference type="Proteomes" id="UP000585363"/>
    </source>
</evidence>
<keyword evidence="5" id="KW-1185">Reference proteome</keyword>
<keyword evidence="2" id="KW-0732">Signal</keyword>
<proteinExistence type="inferred from homology"/>
<gene>
    <name evidence="4" type="ORF">GW590_09300</name>
</gene>
<comment type="caution">
    <text evidence="4">The sequence shown here is derived from an EMBL/GenBank/DDBJ whole genome shotgun (WGS) entry which is preliminary data.</text>
</comment>
<feature type="region of interest" description="Disordered" evidence="3">
    <location>
        <begin position="166"/>
        <end position="186"/>
    </location>
</feature>
<organism evidence="4 5">
    <name type="scientific">Rouxiella aceris</name>
    <dbReference type="NCBI Taxonomy" id="2703884"/>
    <lineage>
        <taxon>Bacteria</taxon>
        <taxon>Pseudomonadati</taxon>
        <taxon>Pseudomonadota</taxon>
        <taxon>Gammaproteobacteria</taxon>
        <taxon>Enterobacterales</taxon>
        <taxon>Yersiniaceae</taxon>
        <taxon>Rouxiella</taxon>
    </lineage>
</organism>
<accession>A0A848MFT6</accession>
<dbReference type="RefSeq" id="WP_169402746.1">
    <property type="nucleotide sequence ID" value="NZ_JAADJU010000004.1"/>
</dbReference>
<dbReference type="InterPro" id="IPR018635">
    <property type="entry name" value="UPF0319"/>
</dbReference>
<dbReference type="Pfam" id="PF09829">
    <property type="entry name" value="DUF2057"/>
    <property type="match status" value="1"/>
</dbReference>
<dbReference type="EMBL" id="JAADJU010000004">
    <property type="protein sequence ID" value="NMP27057.1"/>
    <property type="molecule type" value="Genomic_DNA"/>
</dbReference>
<evidence type="ECO:0000313" key="4">
    <source>
        <dbReference type="EMBL" id="NMP27057.1"/>
    </source>
</evidence>
<comment type="similarity">
    <text evidence="1">Belongs to the UPF0319 family.</text>
</comment>